<name>A0A506UJZ0_9HYPH</name>
<dbReference type="Proteomes" id="UP000318801">
    <property type="component" value="Unassembled WGS sequence"/>
</dbReference>
<gene>
    <name evidence="1" type="ORF">FJU08_01220</name>
</gene>
<dbReference type="EMBL" id="VHLG01000001">
    <property type="protein sequence ID" value="TPW33644.1"/>
    <property type="molecule type" value="Genomic_DNA"/>
</dbReference>
<comment type="caution">
    <text evidence="1">The sequence shown here is derived from an EMBL/GenBank/DDBJ whole genome shotgun (WGS) entry which is preliminary data.</text>
</comment>
<proteinExistence type="predicted"/>
<dbReference type="OrthoDB" id="7509297at2"/>
<dbReference type="AlphaFoldDB" id="A0A506UJZ0"/>
<sequence>MTGEAPIEDRYHASMNELARRVDEWFNGPRLPGVKRGVGFVLLVAEFGKIDGGRVNYISNGSREDMVAMLREYLARLEGRAADGPETRQ</sequence>
<keyword evidence="2" id="KW-1185">Reference proteome</keyword>
<reference evidence="1 2" key="1">
    <citation type="submission" date="2019-06" db="EMBL/GenBank/DDBJ databases">
        <authorList>
            <person name="Li M."/>
        </authorList>
    </citation>
    <scope>NUCLEOTIDE SEQUENCE [LARGE SCALE GENOMIC DNA]</scope>
    <source>
        <strain evidence="1 2">BGMRC2036</strain>
    </source>
</reference>
<organism evidence="1 2">
    <name type="scientific">Martelella alba</name>
    <dbReference type="NCBI Taxonomy" id="2590451"/>
    <lineage>
        <taxon>Bacteria</taxon>
        <taxon>Pseudomonadati</taxon>
        <taxon>Pseudomonadota</taxon>
        <taxon>Alphaproteobacteria</taxon>
        <taxon>Hyphomicrobiales</taxon>
        <taxon>Aurantimonadaceae</taxon>
        <taxon>Martelella</taxon>
    </lineage>
</organism>
<evidence type="ECO:0000313" key="1">
    <source>
        <dbReference type="EMBL" id="TPW33644.1"/>
    </source>
</evidence>
<evidence type="ECO:0000313" key="2">
    <source>
        <dbReference type="Proteomes" id="UP000318801"/>
    </source>
</evidence>
<protein>
    <submittedName>
        <fullName evidence="1">Uncharacterized protein</fullName>
    </submittedName>
</protein>
<accession>A0A506UJZ0</accession>